<name>A0AAD7U3B2_9APHY</name>
<dbReference type="PANTHER" id="PTHR17630">
    <property type="entry name" value="DIENELACTONE HYDROLASE"/>
    <property type="match status" value="1"/>
</dbReference>
<feature type="domain" description="Dienelactone hydrolase" evidence="1">
    <location>
        <begin position="35"/>
        <end position="247"/>
    </location>
</feature>
<dbReference type="InterPro" id="IPR002925">
    <property type="entry name" value="Dienelactn_hydro"/>
</dbReference>
<dbReference type="AlphaFoldDB" id="A0AAD7U3B2"/>
<dbReference type="SUPFAM" id="SSF53474">
    <property type="entry name" value="alpha/beta-Hydrolases"/>
    <property type="match status" value="1"/>
</dbReference>
<dbReference type="Gene3D" id="3.40.50.1820">
    <property type="entry name" value="alpha/beta hydrolase"/>
    <property type="match status" value="1"/>
</dbReference>
<gene>
    <name evidence="2" type="ORF">ONZ51_g1919</name>
</gene>
<dbReference type="Pfam" id="PF01738">
    <property type="entry name" value="DLH"/>
    <property type="match status" value="1"/>
</dbReference>
<proteinExistence type="predicted"/>
<dbReference type="Proteomes" id="UP001215151">
    <property type="component" value="Unassembled WGS sequence"/>
</dbReference>
<evidence type="ECO:0000259" key="1">
    <source>
        <dbReference type="Pfam" id="PF01738"/>
    </source>
</evidence>
<dbReference type="InterPro" id="IPR029058">
    <property type="entry name" value="AB_hydrolase_fold"/>
</dbReference>
<dbReference type="EMBL" id="JAPEVG010000028">
    <property type="protein sequence ID" value="KAJ8495102.1"/>
    <property type="molecule type" value="Genomic_DNA"/>
</dbReference>
<comment type="caution">
    <text evidence="2">The sequence shown here is derived from an EMBL/GenBank/DDBJ whole genome shotgun (WGS) entry which is preliminary data.</text>
</comment>
<sequence length="250" mass="28353">MAAAVLAGPPGECCTKTVQHVGDPRGTIERIAGVETYIASPPSGTTEDKIILFFADIFGPLYVNSQLLMDYWADNGYLVLGIDYLERESYADHVNKEGFDMLGWIQLKRVRAAELLPPWVEGIRARYGVNKKYFCVGYCFAAPFVMEHIKKDWIVAGAFAHPAYLDEDHFRGVRKPLLMACAEIDITFPRSARRRVEDILVEEKAQYYIQVFSAVEHGFAVRGDPSIPIQRWAKEECARGILNWFNHWCA</sequence>
<evidence type="ECO:0000313" key="3">
    <source>
        <dbReference type="Proteomes" id="UP001215151"/>
    </source>
</evidence>
<dbReference type="PANTHER" id="PTHR17630:SF44">
    <property type="entry name" value="PROTEIN AIM2"/>
    <property type="match status" value="1"/>
</dbReference>
<organism evidence="2 3">
    <name type="scientific">Trametes cubensis</name>
    <dbReference type="NCBI Taxonomy" id="1111947"/>
    <lineage>
        <taxon>Eukaryota</taxon>
        <taxon>Fungi</taxon>
        <taxon>Dikarya</taxon>
        <taxon>Basidiomycota</taxon>
        <taxon>Agaricomycotina</taxon>
        <taxon>Agaricomycetes</taxon>
        <taxon>Polyporales</taxon>
        <taxon>Polyporaceae</taxon>
        <taxon>Trametes</taxon>
    </lineage>
</organism>
<reference evidence="2" key="1">
    <citation type="submission" date="2022-11" db="EMBL/GenBank/DDBJ databases">
        <title>Genome Sequence of Cubamyces cubensis.</title>
        <authorList>
            <person name="Buettner E."/>
        </authorList>
    </citation>
    <scope>NUCLEOTIDE SEQUENCE</scope>
    <source>
        <strain evidence="2">MPL-01</strain>
    </source>
</reference>
<accession>A0AAD7U3B2</accession>
<dbReference type="GO" id="GO:0016787">
    <property type="term" value="F:hydrolase activity"/>
    <property type="evidence" value="ECO:0007669"/>
    <property type="project" value="InterPro"/>
</dbReference>
<evidence type="ECO:0000313" key="2">
    <source>
        <dbReference type="EMBL" id="KAJ8495102.1"/>
    </source>
</evidence>
<keyword evidence="3" id="KW-1185">Reference proteome</keyword>
<protein>
    <recommendedName>
        <fullName evidence="1">Dienelactone hydrolase domain-containing protein</fullName>
    </recommendedName>
</protein>